<dbReference type="PANTHER" id="PTHR43808">
    <property type="entry name" value="ACETYLORNITHINE DEACETYLASE"/>
    <property type="match status" value="1"/>
</dbReference>
<protein>
    <submittedName>
        <fullName evidence="7">Glutamate carboxypeptidase</fullName>
    </submittedName>
</protein>
<evidence type="ECO:0000256" key="5">
    <source>
        <dbReference type="SAM" id="MobiDB-lite"/>
    </source>
</evidence>
<organism evidence="7 8">
    <name type="scientific">Bradyrhizobium canariense</name>
    <dbReference type="NCBI Taxonomy" id="255045"/>
    <lineage>
        <taxon>Bacteria</taxon>
        <taxon>Pseudomonadati</taxon>
        <taxon>Pseudomonadota</taxon>
        <taxon>Alphaproteobacteria</taxon>
        <taxon>Hyphomicrobiales</taxon>
        <taxon>Nitrobacteraceae</taxon>
        <taxon>Bradyrhizobium</taxon>
    </lineage>
</organism>
<keyword evidence="4" id="KW-0862">Zinc</keyword>
<dbReference type="InterPro" id="IPR036264">
    <property type="entry name" value="Bact_exopeptidase_dim_dom"/>
</dbReference>
<dbReference type="InterPro" id="IPR002933">
    <property type="entry name" value="Peptidase_M20"/>
</dbReference>
<evidence type="ECO:0000256" key="2">
    <source>
        <dbReference type="ARBA" id="ARBA00022723"/>
    </source>
</evidence>
<evidence type="ECO:0000256" key="1">
    <source>
        <dbReference type="ARBA" id="ARBA00001947"/>
    </source>
</evidence>
<dbReference type="Gene3D" id="3.30.70.360">
    <property type="match status" value="1"/>
</dbReference>
<evidence type="ECO:0000313" key="7">
    <source>
        <dbReference type="EMBL" id="OSJ02438.1"/>
    </source>
</evidence>
<accession>A0A1X3FB48</accession>
<keyword evidence="3" id="KW-0378">Hydrolase</keyword>
<dbReference type="Pfam" id="PF01546">
    <property type="entry name" value="Peptidase_M20"/>
    <property type="match status" value="1"/>
</dbReference>
<feature type="region of interest" description="Disordered" evidence="5">
    <location>
        <begin position="1"/>
        <end position="36"/>
    </location>
</feature>
<reference evidence="7 8" key="1">
    <citation type="submission" date="2017-03" db="EMBL/GenBank/DDBJ databases">
        <title>Whole genome sequences of fourteen strains of Bradyrhizobium canariense and one strain of Bradyrhizobium japonicum isolated from Lupinus (Papilionoideae: Genisteae) species in Algeria.</title>
        <authorList>
            <person name="Crovadore J."/>
            <person name="Chekireb D."/>
            <person name="Brachmann A."/>
            <person name="Chablais R."/>
            <person name="Cochard B."/>
            <person name="Lefort F."/>
        </authorList>
    </citation>
    <scope>NUCLEOTIDE SEQUENCE [LARGE SCALE GENOMIC DNA]</scope>
    <source>
        <strain evidence="7 8">UBMA195</strain>
    </source>
</reference>
<keyword evidence="2" id="KW-0479">Metal-binding</keyword>
<proteinExistence type="predicted"/>
<evidence type="ECO:0000256" key="4">
    <source>
        <dbReference type="ARBA" id="ARBA00022833"/>
    </source>
</evidence>
<dbReference type="InterPro" id="IPR050072">
    <property type="entry name" value="Peptidase_M20A"/>
</dbReference>
<dbReference type="AlphaFoldDB" id="A0A1X3FB48"/>
<dbReference type="InterPro" id="IPR001261">
    <property type="entry name" value="ArgE/DapE_CS"/>
</dbReference>
<dbReference type="PANTHER" id="PTHR43808:SF10">
    <property type="entry name" value="BLL3749 PROTEIN"/>
    <property type="match status" value="1"/>
</dbReference>
<evidence type="ECO:0000259" key="6">
    <source>
        <dbReference type="Pfam" id="PF07687"/>
    </source>
</evidence>
<dbReference type="OrthoDB" id="9776600at2"/>
<dbReference type="SUPFAM" id="SSF55031">
    <property type="entry name" value="Bacterial exopeptidase dimerisation domain"/>
    <property type="match status" value="1"/>
</dbReference>
<keyword evidence="7" id="KW-0645">Protease</keyword>
<comment type="cofactor">
    <cofactor evidence="1">
        <name>Zn(2+)</name>
        <dbReference type="ChEBI" id="CHEBI:29105"/>
    </cofactor>
</comment>
<name>A0A1X3FB48_9BRAD</name>
<dbReference type="PROSITE" id="PS00758">
    <property type="entry name" value="ARGE_DAPE_CPG2_1"/>
    <property type="match status" value="1"/>
</dbReference>
<dbReference type="CDD" id="cd03885">
    <property type="entry name" value="M20_CPDG2"/>
    <property type="match status" value="1"/>
</dbReference>
<evidence type="ECO:0000313" key="8">
    <source>
        <dbReference type="Proteomes" id="UP000193553"/>
    </source>
</evidence>
<dbReference type="NCBIfam" id="NF004788">
    <property type="entry name" value="PRK06133.1"/>
    <property type="match status" value="1"/>
</dbReference>
<gene>
    <name evidence="7" type="ORF">BSZ18_37195</name>
</gene>
<evidence type="ECO:0000256" key="3">
    <source>
        <dbReference type="ARBA" id="ARBA00022801"/>
    </source>
</evidence>
<dbReference type="EMBL" id="NAFI01000189">
    <property type="protein sequence ID" value="OSJ02438.1"/>
    <property type="molecule type" value="Genomic_DNA"/>
</dbReference>
<dbReference type="GO" id="GO:0046872">
    <property type="term" value="F:metal ion binding"/>
    <property type="evidence" value="ECO:0007669"/>
    <property type="project" value="UniProtKB-KW"/>
</dbReference>
<sequence>MTPASAGHDGRAGHVTSAGNTGIPRHSPNLRPPRMSRSYPAPSLVGSLIASLWLGCAAMPAHAELSANVMADVHALAQKEQQPLLDTLRDLVSIESGSKDVEGLNQIAQRVAGQLKQLGGTVEILEPTDVYRLDDTPEKIGPAVHAVFKGTGSKKIMLIAHMDTVYLKGMLKDQPFRIDGDKAYGLGIADDKQGVALILHTVALLQKLSFRDYGTLTVLTNGDEEISSPGWRSTITRFAADQDVVFSFEGGGTDGTLRLATSGIGSAYLTVQGKSSHAGSRPEGGVNALYELSHQLLQMKDLSKPEQGLKLNWTVSKAGTNRNVIPAEATAQADARALKVADFDELEKTLQEKIKNHLLPESKVELKFEVRRPPLEANDASRRVAAHGKTIYEEIGLPLKVDEKATGGGTDAAFAALKTSGAVVEGMGLSGFGAHSNDAEYVQLNSIVPRLYLTTRMIMDLSTGKLK</sequence>
<dbReference type="Proteomes" id="UP000193553">
    <property type="component" value="Unassembled WGS sequence"/>
</dbReference>
<dbReference type="Gene3D" id="3.40.630.10">
    <property type="entry name" value="Zn peptidases"/>
    <property type="match status" value="1"/>
</dbReference>
<dbReference type="SUPFAM" id="SSF53187">
    <property type="entry name" value="Zn-dependent exopeptidases"/>
    <property type="match status" value="1"/>
</dbReference>
<keyword evidence="7" id="KW-0121">Carboxypeptidase</keyword>
<comment type="caution">
    <text evidence="7">The sequence shown here is derived from an EMBL/GenBank/DDBJ whole genome shotgun (WGS) entry which is preliminary data.</text>
</comment>
<dbReference type="InterPro" id="IPR011650">
    <property type="entry name" value="Peptidase_M20_dimer"/>
</dbReference>
<dbReference type="GO" id="GO:0004180">
    <property type="term" value="F:carboxypeptidase activity"/>
    <property type="evidence" value="ECO:0007669"/>
    <property type="project" value="UniProtKB-KW"/>
</dbReference>
<feature type="domain" description="Peptidase M20 dimerisation" evidence="6">
    <location>
        <begin position="260"/>
        <end position="359"/>
    </location>
</feature>
<dbReference type="Pfam" id="PF07687">
    <property type="entry name" value="M20_dimer"/>
    <property type="match status" value="1"/>
</dbReference>